<feature type="compositionally biased region" description="Polar residues" evidence="1">
    <location>
        <begin position="338"/>
        <end position="353"/>
    </location>
</feature>
<dbReference type="EMBL" id="KZ819188">
    <property type="protein sequence ID" value="PWZ02799.1"/>
    <property type="molecule type" value="Genomic_DNA"/>
</dbReference>
<keyword evidence="3" id="KW-1185">Reference proteome</keyword>
<protein>
    <submittedName>
        <fullName evidence="2">Uncharacterized protein</fullName>
    </submittedName>
</protein>
<accession>A0A317XZK9</accession>
<reference evidence="2 3" key="1">
    <citation type="journal article" date="2018" name="Mol. Biol. Evol.">
        <title>Broad Genomic Sampling Reveals a Smut Pathogenic Ancestry of the Fungal Clade Ustilaginomycotina.</title>
        <authorList>
            <person name="Kijpornyongpan T."/>
            <person name="Mondo S.J."/>
            <person name="Barry K."/>
            <person name="Sandor L."/>
            <person name="Lee J."/>
            <person name="Lipzen A."/>
            <person name="Pangilinan J."/>
            <person name="LaButti K."/>
            <person name="Hainaut M."/>
            <person name="Henrissat B."/>
            <person name="Grigoriev I.V."/>
            <person name="Spatafora J.W."/>
            <person name="Aime M.C."/>
        </authorList>
    </citation>
    <scope>NUCLEOTIDE SEQUENCE [LARGE SCALE GENOMIC DNA]</scope>
    <source>
        <strain evidence="2 3">MCA 3645</strain>
    </source>
</reference>
<feature type="compositionally biased region" description="Low complexity" evidence="1">
    <location>
        <begin position="310"/>
        <end position="336"/>
    </location>
</feature>
<feature type="compositionally biased region" description="Low complexity" evidence="1">
    <location>
        <begin position="176"/>
        <end position="196"/>
    </location>
</feature>
<sequence>MQVEPIFAEQYDPYYVGKQPSSSQHSHRSLGRALSAMKLEHNPLGALKAKGRLLRRKGDRHRIESTAITNCAGGPSGSPRSSFCKRRSLEDAERSGLHSPSFDSFCSAAHYSGSNNNPILLGDDKELHDPNFVRHNWEMMTGESGLFDDDGRHHLHPSSRSSSSPRYGQSQKGSSRRSTFSSSRASSSRPSSRSGSIDNGAGQFKMGLGLSAFDGLSSYSMHGSGAGRRNTQSSSTRGLQVEGSILRDEEAILDGDSSSDDDDDEDDYDEDDDDEQEAYTPPSRSSSMHRRRSPLSPGSPFVAVGDSRRPSTIASFPAATPSTSSSSAALSAAAAANRLQQRLESKSVPSASLSDPAWDGSPSGLPRTNLLLADRSLSEPV</sequence>
<organism evidence="2 3">
    <name type="scientific">Testicularia cyperi</name>
    <dbReference type="NCBI Taxonomy" id="1882483"/>
    <lineage>
        <taxon>Eukaryota</taxon>
        <taxon>Fungi</taxon>
        <taxon>Dikarya</taxon>
        <taxon>Basidiomycota</taxon>
        <taxon>Ustilaginomycotina</taxon>
        <taxon>Ustilaginomycetes</taxon>
        <taxon>Ustilaginales</taxon>
        <taxon>Anthracoideaceae</taxon>
        <taxon>Testicularia</taxon>
    </lineage>
</organism>
<feature type="region of interest" description="Disordered" evidence="1">
    <location>
        <begin position="144"/>
        <end position="200"/>
    </location>
</feature>
<dbReference type="Proteomes" id="UP000246740">
    <property type="component" value="Unassembled WGS sequence"/>
</dbReference>
<name>A0A317XZK9_9BASI</name>
<evidence type="ECO:0000256" key="1">
    <source>
        <dbReference type="SAM" id="MobiDB-lite"/>
    </source>
</evidence>
<dbReference type="InParanoid" id="A0A317XZK9"/>
<evidence type="ECO:0000313" key="2">
    <source>
        <dbReference type="EMBL" id="PWZ02799.1"/>
    </source>
</evidence>
<feature type="region of interest" description="Disordered" evidence="1">
    <location>
        <begin position="222"/>
        <end position="381"/>
    </location>
</feature>
<proteinExistence type="predicted"/>
<evidence type="ECO:0000313" key="3">
    <source>
        <dbReference type="Proteomes" id="UP000246740"/>
    </source>
</evidence>
<dbReference type="OrthoDB" id="2555859at2759"/>
<gene>
    <name evidence="2" type="ORF">BCV70DRAFT_197060</name>
</gene>
<feature type="compositionally biased region" description="Polar residues" evidence="1">
    <location>
        <begin position="229"/>
        <end position="238"/>
    </location>
</feature>
<dbReference type="AlphaFoldDB" id="A0A317XZK9"/>
<feature type="compositionally biased region" description="Acidic residues" evidence="1">
    <location>
        <begin position="251"/>
        <end position="277"/>
    </location>
</feature>